<dbReference type="InterPro" id="IPR058625">
    <property type="entry name" value="MdtA-like_BSH"/>
</dbReference>
<dbReference type="KEGG" id="ftj:FTUN_3306"/>
<organism evidence="9 10">
    <name type="scientific">Frigoriglobus tundricola</name>
    <dbReference type="NCBI Taxonomy" id="2774151"/>
    <lineage>
        <taxon>Bacteria</taxon>
        <taxon>Pseudomonadati</taxon>
        <taxon>Planctomycetota</taxon>
        <taxon>Planctomycetia</taxon>
        <taxon>Gemmatales</taxon>
        <taxon>Gemmataceae</taxon>
        <taxon>Frigoriglobus</taxon>
    </lineage>
</organism>
<evidence type="ECO:0000313" key="10">
    <source>
        <dbReference type="Proteomes" id="UP000503447"/>
    </source>
</evidence>
<dbReference type="Gene3D" id="1.10.287.470">
    <property type="entry name" value="Helix hairpin bin"/>
    <property type="match status" value="1"/>
</dbReference>
<feature type="signal peptide" evidence="4">
    <location>
        <begin position="1"/>
        <end position="20"/>
    </location>
</feature>
<feature type="coiled-coil region" evidence="3">
    <location>
        <begin position="142"/>
        <end position="169"/>
    </location>
</feature>
<evidence type="ECO:0000259" key="5">
    <source>
        <dbReference type="Pfam" id="PF25876"/>
    </source>
</evidence>
<dbReference type="EMBL" id="CP053452">
    <property type="protein sequence ID" value="QJW95752.1"/>
    <property type="molecule type" value="Genomic_DNA"/>
</dbReference>
<evidence type="ECO:0000259" key="8">
    <source>
        <dbReference type="Pfam" id="PF25967"/>
    </source>
</evidence>
<evidence type="ECO:0000259" key="7">
    <source>
        <dbReference type="Pfam" id="PF25954"/>
    </source>
</evidence>
<dbReference type="Gene3D" id="2.40.420.20">
    <property type="match status" value="1"/>
</dbReference>
<dbReference type="InterPro" id="IPR058792">
    <property type="entry name" value="Beta-barrel_RND_2"/>
</dbReference>
<evidence type="ECO:0000256" key="1">
    <source>
        <dbReference type="ARBA" id="ARBA00004196"/>
    </source>
</evidence>
<feature type="domain" description="Multidrug resistance protein MdtA-like C-terminal permuted SH3" evidence="8">
    <location>
        <begin position="307"/>
        <end position="364"/>
    </location>
</feature>
<keyword evidence="3" id="KW-0175">Coiled coil</keyword>
<evidence type="ECO:0000313" key="9">
    <source>
        <dbReference type="EMBL" id="QJW95752.1"/>
    </source>
</evidence>
<proteinExistence type="inferred from homology"/>
<dbReference type="InterPro" id="IPR058627">
    <property type="entry name" value="MdtA-like_C"/>
</dbReference>
<dbReference type="InterPro" id="IPR006143">
    <property type="entry name" value="RND_pump_MFP"/>
</dbReference>
<gene>
    <name evidence="9" type="ORF">FTUN_3306</name>
</gene>
<dbReference type="Pfam" id="PF25917">
    <property type="entry name" value="BSH_RND"/>
    <property type="match status" value="1"/>
</dbReference>
<comment type="similarity">
    <text evidence="2">Belongs to the membrane fusion protein (MFP) (TC 8.A.1) family.</text>
</comment>
<evidence type="ECO:0000256" key="2">
    <source>
        <dbReference type="ARBA" id="ARBA00009477"/>
    </source>
</evidence>
<dbReference type="RefSeq" id="WP_171471481.1">
    <property type="nucleotide sequence ID" value="NZ_CP053452.2"/>
</dbReference>
<feature type="domain" description="Multidrug resistance protein MdtA-like alpha-helical hairpin" evidence="5">
    <location>
        <begin position="109"/>
        <end position="172"/>
    </location>
</feature>
<evidence type="ECO:0000259" key="6">
    <source>
        <dbReference type="Pfam" id="PF25917"/>
    </source>
</evidence>
<dbReference type="GO" id="GO:0022857">
    <property type="term" value="F:transmembrane transporter activity"/>
    <property type="evidence" value="ECO:0007669"/>
    <property type="project" value="InterPro"/>
</dbReference>
<dbReference type="Pfam" id="PF25954">
    <property type="entry name" value="Beta-barrel_RND_2"/>
    <property type="match status" value="1"/>
</dbReference>
<keyword evidence="10" id="KW-1185">Reference proteome</keyword>
<evidence type="ECO:0000256" key="3">
    <source>
        <dbReference type="SAM" id="Coils"/>
    </source>
</evidence>
<dbReference type="PANTHER" id="PTHR30158:SF10">
    <property type="entry name" value="CATION EFFLUX PUMP"/>
    <property type="match status" value="1"/>
</dbReference>
<keyword evidence="4" id="KW-0732">Signal</keyword>
<dbReference type="FunFam" id="2.40.420.20:FF:000001">
    <property type="entry name" value="Efflux RND transporter periplasmic adaptor subunit"/>
    <property type="match status" value="1"/>
</dbReference>
<feature type="chain" id="PRO_5026920800" evidence="4">
    <location>
        <begin position="21"/>
        <end position="396"/>
    </location>
</feature>
<dbReference type="PANTHER" id="PTHR30158">
    <property type="entry name" value="ACRA/E-RELATED COMPONENT OF DRUG EFFLUX TRANSPORTER"/>
    <property type="match status" value="1"/>
</dbReference>
<sequence>MTAGKPFFSALYFVIVTAFASSGCNEARPAPPAPPPPAVTVAKPLQQDVIEFDTYNGYLEAIESVNVSARVSGMIVAAPFTEGSLVKKSQVLYVLDERPFKADLDSKLADGERAKAQATIARLNYQRLGELYKRSAVSQQDLDTAKADYEKAAAELAGARAAAETARLNLEWCQVTSPIDGRVSRKMVTVGNLINGGAGQATLLTTIQSVDPIYCSFDVDEHSVLKYQKLAAEKKRLHERDGRVPCFARLGNETGFHHTGHIDFVDNRLDMATGTQRVRGLLQNASGSLTPGFYANLRIPGSGRYKALLVPDAAIGNDQSHRTVLVVNRDNVVEVRIVEIGALFGDLRSVTSGLSPEEKVIVNGQMRAYPGAPVAPTETALKIDPAVTGVPVTALE</sequence>
<name>A0A6M5YRZ7_9BACT</name>
<dbReference type="GO" id="GO:0030313">
    <property type="term" value="C:cell envelope"/>
    <property type="evidence" value="ECO:0007669"/>
    <property type="project" value="UniProtKB-SubCell"/>
</dbReference>
<dbReference type="GO" id="GO:0046677">
    <property type="term" value="P:response to antibiotic"/>
    <property type="evidence" value="ECO:0007669"/>
    <property type="project" value="TreeGrafter"/>
</dbReference>
<dbReference type="NCBIfam" id="TIGR01730">
    <property type="entry name" value="RND_mfp"/>
    <property type="match status" value="1"/>
</dbReference>
<dbReference type="GO" id="GO:0005886">
    <property type="term" value="C:plasma membrane"/>
    <property type="evidence" value="ECO:0007669"/>
    <property type="project" value="TreeGrafter"/>
</dbReference>
<reference evidence="10" key="1">
    <citation type="submission" date="2020-05" db="EMBL/GenBank/DDBJ databases">
        <title>Frigoriglobus tundricola gen. nov., sp. nov., a psychrotolerant cellulolytic planctomycete of the family Gemmataceae with two divergent copies of 16S rRNA gene.</title>
        <authorList>
            <person name="Kulichevskaya I.S."/>
            <person name="Ivanova A.A."/>
            <person name="Naumoff D.G."/>
            <person name="Beletsky A.V."/>
            <person name="Rijpstra W.I.C."/>
            <person name="Sinninghe Damste J.S."/>
            <person name="Mardanov A.V."/>
            <person name="Ravin N.V."/>
            <person name="Dedysh S.N."/>
        </authorList>
    </citation>
    <scope>NUCLEOTIDE SEQUENCE [LARGE SCALE GENOMIC DNA]</scope>
    <source>
        <strain evidence="10">PL17</strain>
    </source>
</reference>
<dbReference type="PROSITE" id="PS51257">
    <property type="entry name" value="PROKAR_LIPOPROTEIN"/>
    <property type="match status" value="1"/>
</dbReference>
<dbReference type="Pfam" id="PF25876">
    <property type="entry name" value="HH_MFP_RND"/>
    <property type="match status" value="1"/>
</dbReference>
<feature type="domain" description="Multidrug resistance protein MdtA-like barrel-sandwich hybrid" evidence="6">
    <location>
        <begin position="64"/>
        <end position="205"/>
    </location>
</feature>
<dbReference type="AlphaFoldDB" id="A0A6M5YRZ7"/>
<dbReference type="Gene3D" id="2.40.50.100">
    <property type="match status" value="1"/>
</dbReference>
<comment type="subcellular location">
    <subcellularLocation>
        <location evidence="1">Cell envelope</location>
    </subcellularLocation>
</comment>
<evidence type="ECO:0000256" key="4">
    <source>
        <dbReference type="SAM" id="SignalP"/>
    </source>
</evidence>
<dbReference type="Proteomes" id="UP000503447">
    <property type="component" value="Chromosome"/>
</dbReference>
<dbReference type="SUPFAM" id="SSF111369">
    <property type="entry name" value="HlyD-like secretion proteins"/>
    <property type="match status" value="1"/>
</dbReference>
<feature type="domain" description="CusB-like beta-barrel" evidence="7">
    <location>
        <begin position="254"/>
        <end position="300"/>
    </location>
</feature>
<dbReference type="Pfam" id="PF25967">
    <property type="entry name" value="RND-MFP_C"/>
    <property type="match status" value="1"/>
</dbReference>
<dbReference type="InterPro" id="IPR058624">
    <property type="entry name" value="MdtA-like_HH"/>
</dbReference>
<protein>
    <submittedName>
        <fullName evidence="9">Uncharacterized protein</fullName>
    </submittedName>
</protein>
<accession>A0A6M5YRZ7</accession>
<dbReference type="Gene3D" id="2.40.30.170">
    <property type="match status" value="1"/>
</dbReference>